<dbReference type="PANTHER" id="PTHR37297">
    <property type="entry name" value="PROTEIN NRDI"/>
    <property type="match status" value="1"/>
</dbReference>
<dbReference type="Gene3D" id="3.40.50.360">
    <property type="match status" value="1"/>
</dbReference>
<sequence>MDNILIAYKSLGGNCDRVIKKLGIGGFKIDGDNIYDFNDDSKFYLLIPTYEEEWIGDAWDFMDDYHENCLGIIGSGNFNFGDDMFIFTANDMSKKYNIPVIYSIENFGNKKDINNIKELLQIN</sequence>
<dbReference type="RefSeq" id="YP_009147773.1">
    <property type="nucleotide sequence ID" value="NC_027341.1"/>
</dbReference>
<dbReference type="Pfam" id="PF07972">
    <property type="entry name" value="Flavodoxin_NdrI"/>
    <property type="match status" value="1"/>
</dbReference>
<dbReference type="PANTHER" id="PTHR37297:SF1">
    <property type="entry name" value="PROTEIN NRDI"/>
    <property type="match status" value="1"/>
</dbReference>
<dbReference type="GO" id="GO:0010181">
    <property type="term" value="F:FMN binding"/>
    <property type="evidence" value="ECO:0007669"/>
    <property type="project" value="InterPro"/>
</dbReference>
<dbReference type="OrthoDB" id="13565at10239"/>
<name>A0A0D3MSX2_9CAUD</name>
<organism evidence="1 2">
    <name type="scientific">Lactococcus phage WRP3</name>
    <dbReference type="NCBI Taxonomy" id="1560313"/>
    <lineage>
        <taxon>Viruses</taxon>
        <taxon>Duplodnaviria</taxon>
        <taxon>Heunggongvirae</taxon>
        <taxon>Uroviricota</taxon>
        <taxon>Caudoviricetes</taxon>
        <taxon>Audreyjarvisvirus</taxon>
        <taxon>Audreyjarvisvirus WRP3</taxon>
    </lineage>
</organism>
<dbReference type="SUPFAM" id="SSF52218">
    <property type="entry name" value="Flavoproteins"/>
    <property type="match status" value="1"/>
</dbReference>
<accession>A0A0D3MSX2</accession>
<evidence type="ECO:0000313" key="2">
    <source>
        <dbReference type="Proteomes" id="UP000032686"/>
    </source>
</evidence>
<dbReference type="GeneID" id="24722382"/>
<dbReference type="KEGG" id="vg:24722382"/>
<keyword evidence="2" id="KW-1185">Reference proteome</keyword>
<proteinExistence type="predicted"/>
<dbReference type="InterPro" id="IPR029039">
    <property type="entry name" value="Flavoprotein-like_sf"/>
</dbReference>
<reference evidence="1 2" key="1">
    <citation type="journal article" date="2015" name="Appl. Environ. Microbiol.">
        <title>Lactococcal 949 group phages recognize a carbohydrate receptor on the host cell surface.</title>
        <authorList>
            <person name="Mahony J."/>
            <person name="Randazzo W."/>
            <person name="Neve H."/>
            <person name="Settanni L."/>
            <person name="van Sinderen D."/>
        </authorList>
    </citation>
    <scope>NUCLEOTIDE SEQUENCE [LARGE SCALE GENOMIC DNA]</scope>
    <source>
        <strain evidence="1">WRP3</strain>
    </source>
</reference>
<dbReference type="Proteomes" id="UP000032686">
    <property type="component" value="Segment"/>
</dbReference>
<evidence type="ECO:0000313" key="1">
    <source>
        <dbReference type="EMBL" id="AIX12619.1"/>
    </source>
</evidence>
<protein>
    <submittedName>
        <fullName evidence="1">Ribonucleotide reductase stimulatory protein</fullName>
    </submittedName>
</protein>
<gene>
    <name evidence="1" type="ORF">WRP3_116</name>
</gene>
<dbReference type="EMBL" id="KM677185">
    <property type="protein sequence ID" value="AIX12619.1"/>
    <property type="molecule type" value="Genomic_DNA"/>
</dbReference>
<dbReference type="InterPro" id="IPR004465">
    <property type="entry name" value="RNR_NrdI"/>
</dbReference>